<dbReference type="EMBL" id="JBHSRJ010000008">
    <property type="protein sequence ID" value="MFC6044912.1"/>
    <property type="molecule type" value="Genomic_DNA"/>
</dbReference>
<name>A0ABW1LP04_9ACTN</name>
<feature type="region of interest" description="Disordered" evidence="1">
    <location>
        <begin position="73"/>
        <end position="104"/>
    </location>
</feature>
<accession>A0ABW1LP04</accession>
<keyword evidence="2" id="KW-0812">Transmembrane</keyword>
<comment type="caution">
    <text evidence="3">The sequence shown here is derived from an EMBL/GenBank/DDBJ whole genome shotgun (WGS) entry which is preliminary data.</text>
</comment>
<keyword evidence="2" id="KW-1133">Transmembrane helix</keyword>
<keyword evidence="4" id="KW-1185">Reference proteome</keyword>
<protein>
    <recommendedName>
        <fullName evidence="5">Anti-sigma factor</fullName>
    </recommendedName>
</protein>
<gene>
    <name evidence="3" type="ORF">ACFPYL_17615</name>
</gene>
<dbReference type="Proteomes" id="UP001596135">
    <property type="component" value="Unassembled WGS sequence"/>
</dbReference>
<organism evidence="3 4">
    <name type="scientific">Nocardioides hankookensis</name>
    <dbReference type="NCBI Taxonomy" id="443157"/>
    <lineage>
        <taxon>Bacteria</taxon>
        <taxon>Bacillati</taxon>
        <taxon>Actinomycetota</taxon>
        <taxon>Actinomycetes</taxon>
        <taxon>Propionibacteriales</taxon>
        <taxon>Nocardioidaceae</taxon>
        <taxon>Nocardioides</taxon>
    </lineage>
</organism>
<proteinExistence type="predicted"/>
<sequence>MTHDDHPELSTALRERVRDEAPDLDQLIRVSTRTGTRMRRRRTAAAGLGCVVAGVAVVGIVASSLGGAGDTAGTDPGVATQPTAAASASPTPTPADVVPPQPPAQDLPVTVALGALRDWEVGTAADDKFPVSKGDYFLTVHARPMSEYAAWSGNDPDHPSSDVVHVGENYFVTVQPAEGMPMDVVSELVDALRYQVRWKQ</sequence>
<evidence type="ECO:0000256" key="1">
    <source>
        <dbReference type="SAM" id="MobiDB-lite"/>
    </source>
</evidence>
<reference evidence="4" key="1">
    <citation type="journal article" date="2019" name="Int. J. Syst. Evol. Microbiol.">
        <title>The Global Catalogue of Microorganisms (GCM) 10K type strain sequencing project: providing services to taxonomists for standard genome sequencing and annotation.</title>
        <authorList>
            <consortium name="The Broad Institute Genomics Platform"/>
            <consortium name="The Broad Institute Genome Sequencing Center for Infectious Disease"/>
            <person name="Wu L."/>
            <person name="Ma J."/>
        </authorList>
    </citation>
    <scope>NUCLEOTIDE SEQUENCE [LARGE SCALE GENOMIC DNA]</scope>
    <source>
        <strain evidence="4">CCUG 54522</strain>
    </source>
</reference>
<keyword evidence="2" id="KW-0472">Membrane</keyword>
<feature type="compositionally biased region" description="Pro residues" evidence="1">
    <location>
        <begin position="91"/>
        <end position="104"/>
    </location>
</feature>
<evidence type="ECO:0000313" key="3">
    <source>
        <dbReference type="EMBL" id="MFC6044912.1"/>
    </source>
</evidence>
<dbReference type="RefSeq" id="WP_379157161.1">
    <property type="nucleotide sequence ID" value="NZ_JBHSRJ010000008.1"/>
</dbReference>
<feature type="compositionally biased region" description="Low complexity" evidence="1">
    <location>
        <begin position="73"/>
        <end position="90"/>
    </location>
</feature>
<evidence type="ECO:0000313" key="4">
    <source>
        <dbReference type="Proteomes" id="UP001596135"/>
    </source>
</evidence>
<feature type="transmembrane region" description="Helical" evidence="2">
    <location>
        <begin position="43"/>
        <end position="62"/>
    </location>
</feature>
<evidence type="ECO:0008006" key="5">
    <source>
        <dbReference type="Google" id="ProtNLM"/>
    </source>
</evidence>
<evidence type="ECO:0000256" key="2">
    <source>
        <dbReference type="SAM" id="Phobius"/>
    </source>
</evidence>